<keyword evidence="2" id="KW-0614">Plasmid</keyword>
<protein>
    <submittedName>
        <fullName evidence="2">Metal dependent phosphohydrolase</fullName>
    </submittedName>
</protein>
<proteinExistence type="predicted"/>
<dbReference type="KEGG" id="swi:Swit_4993"/>
<dbReference type="AlphaFoldDB" id="A0A9J9HH76"/>
<dbReference type="PANTHER" id="PTHR46246:SF1">
    <property type="entry name" value="GUANOSINE-3',5'-BIS(DIPHOSPHATE) 3'-PYROPHOSPHOHYDROLASE MESH1"/>
    <property type="match status" value="1"/>
</dbReference>
<dbReference type="SUPFAM" id="SSF109604">
    <property type="entry name" value="HD-domain/PDEase-like"/>
    <property type="match status" value="1"/>
</dbReference>
<feature type="domain" description="HD/PDEase" evidence="1">
    <location>
        <begin position="89"/>
        <end position="197"/>
    </location>
</feature>
<reference evidence="2 3" key="1">
    <citation type="journal article" date="2010" name="J. Bacteriol.">
        <title>Genome sequence of the dioxin-mineralizing bacterium Sphingomonas wittichii RW1.</title>
        <authorList>
            <person name="Miller T.R."/>
            <person name="Delcher A.L."/>
            <person name="Salzberg S.L."/>
            <person name="Saunders E."/>
            <person name="Detter J.C."/>
            <person name="Halden R.U."/>
        </authorList>
    </citation>
    <scope>NUCLEOTIDE SEQUENCE [LARGE SCALE GENOMIC DNA]</scope>
    <source>
        <strain evidence="3">DSM 6014 / CCUG 31198 / JCM 15750 / NBRC 105917 / EY 4224 / RW1</strain>
    </source>
</reference>
<evidence type="ECO:0000259" key="1">
    <source>
        <dbReference type="SMART" id="SM00471"/>
    </source>
</evidence>
<dbReference type="PANTHER" id="PTHR46246">
    <property type="entry name" value="GUANOSINE-3',5'-BIS(DIPHOSPHATE) 3'-PYROPHOSPHOHYDROLASE MESH1"/>
    <property type="match status" value="1"/>
</dbReference>
<keyword evidence="3" id="KW-1185">Reference proteome</keyword>
<gene>
    <name evidence="2" type="ordered locus">Swit_4993</name>
</gene>
<evidence type="ECO:0000313" key="2">
    <source>
        <dbReference type="EMBL" id="ABQ71609.1"/>
    </source>
</evidence>
<dbReference type="Pfam" id="PF13328">
    <property type="entry name" value="HD_4"/>
    <property type="match status" value="1"/>
</dbReference>
<evidence type="ECO:0000313" key="3">
    <source>
        <dbReference type="Proteomes" id="UP000001989"/>
    </source>
</evidence>
<dbReference type="InterPro" id="IPR052194">
    <property type="entry name" value="MESH1"/>
</dbReference>
<dbReference type="Proteomes" id="UP000001989">
    <property type="component" value="Plasmid pSWIT02"/>
</dbReference>
<sequence length="239" mass="25881">MIGASTHRHGRQTVALSGTLIAALRSCAPQGLRAPANSMQFAGKNHRSLAIGPKMCLNRAMASLPNLVEKALAFATEAHGSIGQLRKYSGEAYINHPIEVMRIVKTAARYTDVMLAAALLHDTIEDTPVTNDDVEREFGTDVATMVMELTDQCHQGNRAMRKAAEAARLGMISPNAQTVKLADFISNSASIVEHDPGFAMKYLREKMQVLEVMTDGDAGLYARAVAQVEAARETIGFRL</sequence>
<geneLocation type="plasmid" evidence="2 3">
    <name>pSWIT02</name>
</geneLocation>
<dbReference type="SMART" id="SM00471">
    <property type="entry name" value="HDc"/>
    <property type="match status" value="1"/>
</dbReference>
<dbReference type="EMBL" id="CP000701">
    <property type="protein sequence ID" value="ABQ71609.1"/>
    <property type="molecule type" value="Genomic_DNA"/>
</dbReference>
<organism evidence="2 3">
    <name type="scientific">Rhizorhabdus wittichii (strain DSM 6014 / CCUG 31198 / JCM 15750 / NBRC 105917 / EY 4224 / RW1)</name>
    <name type="common">Sphingomonas wittichii</name>
    <dbReference type="NCBI Taxonomy" id="392499"/>
    <lineage>
        <taxon>Bacteria</taxon>
        <taxon>Pseudomonadati</taxon>
        <taxon>Pseudomonadota</taxon>
        <taxon>Alphaproteobacteria</taxon>
        <taxon>Sphingomonadales</taxon>
        <taxon>Sphingomonadaceae</taxon>
        <taxon>Rhizorhabdus</taxon>
    </lineage>
</organism>
<name>A0A9J9HH76_RHIWR</name>
<dbReference type="Gene3D" id="1.10.3210.10">
    <property type="entry name" value="Hypothetical protein af1432"/>
    <property type="match status" value="1"/>
</dbReference>
<dbReference type="InterPro" id="IPR003607">
    <property type="entry name" value="HD/PDEase_dom"/>
</dbReference>
<dbReference type="GO" id="GO:0008893">
    <property type="term" value="F:guanosine-3',5'-bis(diphosphate) 3'-diphosphatase activity"/>
    <property type="evidence" value="ECO:0007669"/>
    <property type="project" value="TreeGrafter"/>
</dbReference>
<accession>A0A9J9HH76</accession>
<dbReference type="CDD" id="cd00077">
    <property type="entry name" value="HDc"/>
    <property type="match status" value="1"/>
</dbReference>